<feature type="compositionally biased region" description="Low complexity" evidence="1">
    <location>
        <begin position="1143"/>
        <end position="1152"/>
    </location>
</feature>
<feature type="compositionally biased region" description="Gly residues" evidence="1">
    <location>
        <begin position="183"/>
        <end position="234"/>
    </location>
</feature>
<keyword evidence="3" id="KW-1185">Reference proteome</keyword>
<dbReference type="Proteomes" id="UP000271974">
    <property type="component" value="Unassembled WGS sequence"/>
</dbReference>
<feature type="compositionally biased region" description="Low complexity" evidence="1">
    <location>
        <begin position="17"/>
        <end position="43"/>
    </location>
</feature>
<reference evidence="2 3" key="1">
    <citation type="submission" date="2019-01" db="EMBL/GenBank/DDBJ databases">
        <title>A draft genome assembly of the solar-powered sea slug Elysia chlorotica.</title>
        <authorList>
            <person name="Cai H."/>
            <person name="Li Q."/>
            <person name="Fang X."/>
            <person name="Li J."/>
            <person name="Curtis N.E."/>
            <person name="Altenburger A."/>
            <person name="Shibata T."/>
            <person name="Feng M."/>
            <person name="Maeda T."/>
            <person name="Schwartz J.A."/>
            <person name="Shigenobu S."/>
            <person name="Lundholm N."/>
            <person name="Nishiyama T."/>
            <person name="Yang H."/>
            <person name="Hasebe M."/>
            <person name="Li S."/>
            <person name="Pierce S.K."/>
            <person name="Wang J."/>
        </authorList>
    </citation>
    <scope>NUCLEOTIDE SEQUENCE [LARGE SCALE GENOMIC DNA]</scope>
    <source>
        <strain evidence="2">EC2010</strain>
        <tissue evidence="2">Whole organism of an adult</tissue>
    </source>
</reference>
<feature type="compositionally biased region" description="Gly residues" evidence="1">
    <location>
        <begin position="327"/>
        <end position="336"/>
    </location>
</feature>
<feature type="compositionally biased region" description="Pro residues" evidence="1">
    <location>
        <begin position="1170"/>
        <end position="1181"/>
    </location>
</feature>
<evidence type="ECO:0000313" key="2">
    <source>
        <dbReference type="EMBL" id="RUS79102.1"/>
    </source>
</evidence>
<feature type="compositionally biased region" description="Gly residues" evidence="1">
    <location>
        <begin position="150"/>
        <end position="176"/>
    </location>
</feature>
<feature type="region of interest" description="Disordered" evidence="1">
    <location>
        <begin position="87"/>
        <end position="368"/>
    </location>
</feature>
<accession>A0A3S1B3M9</accession>
<sequence>MAAYPYQVPPSTAYDPSGQQFSSWSAQAADWAAQHQAGPQQYSPYPPAPATSGQYTGQQAYNPQAGPATYAAGYDYSSVGYVGQGYVGQASSAGDQYTGASQPYGATPQYGYTAPPPSWGGEQQWGWDNQTTQANGQPTGKDAAHVPVRGRGGGGQPGRGGGPPAFGSGRGSGRGAGPPAFGNGRGGGPPAFGSGRGGGPPALGSGRGGGPSALSSGRGGGTPASSSGRGGGAPAFGSCRGSGDRGRGASGDAGRGRGFAADRGRGAGGNRGKSFDRNGSGGFGRSDDKGSGAMSKPPLAPSRRGRGDGGQGRGRGGNATGSSNRGRGAGGRGGFSFGDRGRGARGGATSTRGGGRGWMTGNTPSNESVTVADTGVGLSSIGDLIKSAQQRRLQDATKGLSPDAPLSDFVGRWKTFSRDFVDCGNPISNLECSLKASKLDLLQLRSETDLLSKVSNSYNIFTSTLILVKKFAPLDHRDQESIFLARGLGLNKKAAKADCYQKAHKLLMESTVNDIMNQVDTDEPTLRQEIQILHRENPKGFMDLLKKTTETADDMEVIPQRQGMQAAQQVPKRKAGGGPAEHSSAKRPRNLPDDYLENQSSLAPKKKQGILMQRSAPLTAKLTKLKELLKEEGITKLHIVPKIDQFAHKTAITIRNVYKFIDIPPIGYEHKTPLYCEIYFDDVWVASSEPNLKRTGAMHEAYCNFTDILCTEPTDLIASNPRRWSVAMESMPDVCAVYTKWQGEDNDSLLTSNLANMKQMMHSMPQLKFPINKMVLTEHETDKNIENIFKSLELSATRNLVLLECEMLRNPDNTFTCNISLQGKVMASRVHSVKNIAKRIASEAVMNQLKKTNDFIYVTAEYVGATYTKETLFEKAREKKAAGVDVPKYLQNIEGRVLVKKVPEGLGPDAFKRFEEDAATNASIEELPENKVLRPLLPYLAMTVYDIIDKYYETLSLEDIIFDVRGMARSQREVIGMCANRMGMRINTKVRNMDQSSLLRRCTSASDMSKILQIHGGTSGRYKLTKCHNPLSKEELDAFKEEYLAIYQSFKSTRDFEEEEETVVKREAPPPQIPPTNMKAGPPSQKPAVPAKVQATPKPAVPSNAKKPTPDPAVSAWENDEPLDFKGPAGAGRGGPRGPRPAGPVGVRGPRPLMAGPGGPHGQRPHRPPPPRQGGPPPRHGAPPRHHLGPRQAHPQPLMQSRMAHPGPRMGGHFQY</sequence>
<feature type="compositionally biased region" description="Gly residues" evidence="1">
    <location>
        <begin position="248"/>
        <end position="257"/>
    </location>
</feature>
<organism evidence="2 3">
    <name type="scientific">Elysia chlorotica</name>
    <name type="common">Eastern emerald elysia</name>
    <name type="synonym">Sea slug</name>
    <dbReference type="NCBI Taxonomy" id="188477"/>
    <lineage>
        <taxon>Eukaryota</taxon>
        <taxon>Metazoa</taxon>
        <taxon>Spiralia</taxon>
        <taxon>Lophotrochozoa</taxon>
        <taxon>Mollusca</taxon>
        <taxon>Gastropoda</taxon>
        <taxon>Heterobranchia</taxon>
        <taxon>Euthyneura</taxon>
        <taxon>Panpulmonata</taxon>
        <taxon>Sacoglossa</taxon>
        <taxon>Placobranchoidea</taxon>
        <taxon>Plakobranchidae</taxon>
        <taxon>Elysia</taxon>
    </lineage>
</organism>
<feature type="region of interest" description="Disordered" evidence="1">
    <location>
        <begin position="1058"/>
        <end position="1216"/>
    </location>
</feature>
<feature type="region of interest" description="Disordered" evidence="1">
    <location>
        <begin position="560"/>
        <end position="597"/>
    </location>
</feature>
<dbReference type="EMBL" id="RQTK01000471">
    <property type="protein sequence ID" value="RUS79102.1"/>
    <property type="molecule type" value="Genomic_DNA"/>
</dbReference>
<name>A0A3S1B3M9_ELYCH</name>
<gene>
    <name evidence="2" type="ORF">EGW08_013155</name>
</gene>
<comment type="caution">
    <text evidence="2">The sequence shown here is derived from an EMBL/GenBank/DDBJ whole genome shotgun (WGS) entry which is preliminary data.</text>
</comment>
<evidence type="ECO:0000256" key="1">
    <source>
        <dbReference type="SAM" id="MobiDB-lite"/>
    </source>
</evidence>
<feature type="compositionally biased region" description="Polar residues" evidence="1">
    <location>
        <begin position="126"/>
        <end position="138"/>
    </location>
</feature>
<proteinExistence type="predicted"/>
<feature type="compositionally biased region" description="Polar residues" evidence="1">
    <location>
        <begin position="92"/>
        <end position="101"/>
    </location>
</feature>
<dbReference type="AlphaFoldDB" id="A0A3S1B3M9"/>
<evidence type="ECO:0000313" key="3">
    <source>
        <dbReference type="Proteomes" id="UP000271974"/>
    </source>
</evidence>
<dbReference type="STRING" id="188477.A0A3S1B3M9"/>
<evidence type="ECO:0008006" key="4">
    <source>
        <dbReference type="Google" id="ProtNLM"/>
    </source>
</evidence>
<feature type="compositionally biased region" description="Gly residues" evidence="1">
    <location>
        <begin position="308"/>
        <end position="319"/>
    </location>
</feature>
<feature type="region of interest" description="Disordered" evidence="1">
    <location>
        <begin position="1"/>
        <end position="64"/>
    </location>
</feature>
<protein>
    <recommendedName>
        <fullName evidence="4">DRBM domain-containing protein</fullName>
    </recommendedName>
</protein>
<dbReference type="OrthoDB" id="6148653at2759"/>